<dbReference type="PRINTS" id="PR01042">
    <property type="entry name" value="TRNASYNTHASP"/>
</dbReference>
<keyword evidence="1" id="KW-0436">Ligase</keyword>
<dbReference type="PANTHER" id="PTHR22594:SF5">
    <property type="entry name" value="ASPARTATE--TRNA LIGASE, MITOCHONDRIAL"/>
    <property type="match status" value="1"/>
</dbReference>
<dbReference type="EMBL" id="OC325212">
    <property type="protein sequence ID" value="CAD7414910.1"/>
    <property type="molecule type" value="Genomic_DNA"/>
</dbReference>
<protein>
    <recommendedName>
        <fullName evidence="6">Aminoacyl-tRNA synthetase class II (D/K/N) domain-containing protein</fullName>
    </recommendedName>
</protein>
<dbReference type="Gene3D" id="3.30.930.10">
    <property type="entry name" value="Bira Bifunctional Protein, Domain 2"/>
    <property type="match status" value="1"/>
</dbReference>
<evidence type="ECO:0000313" key="7">
    <source>
        <dbReference type="EMBL" id="CAD7414910.1"/>
    </source>
</evidence>
<sequence>MYKVVGLETKARGCAQCHTKNGTGDLPAESGFSIVRSLHYDLVLNGCEVGGGSVRIHDPLLQGQVLDYLGVDRISLQHLLDALSSGCPPHAGIALGLDRLLSLICHAASIRDVIAFPKTLEGRDPMSGAPVPISEQDQKLYHIRSLEPMDDTCVESAQ</sequence>
<reference evidence="7" key="1">
    <citation type="submission" date="2020-11" db="EMBL/GenBank/DDBJ databases">
        <authorList>
            <person name="Tran Van P."/>
        </authorList>
    </citation>
    <scope>NUCLEOTIDE SEQUENCE</scope>
</reference>
<evidence type="ECO:0000259" key="6">
    <source>
        <dbReference type="Pfam" id="PF00152"/>
    </source>
</evidence>
<dbReference type="GO" id="GO:0006422">
    <property type="term" value="P:aspartyl-tRNA aminoacylation"/>
    <property type="evidence" value="ECO:0007669"/>
    <property type="project" value="TreeGrafter"/>
</dbReference>
<evidence type="ECO:0000256" key="5">
    <source>
        <dbReference type="ARBA" id="ARBA00023146"/>
    </source>
</evidence>
<proteinExistence type="predicted"/>
<dbReference type="GO" id="GO:0005524">
    <property type="term" value="F:ATP binding"/>
    <property type="evidence" value="ECO:0007669"/>
    <property type="project" value="UniProtKB-KW"/>
</dbReference>
<feature type="domain" description="Aminoacyl-tRNA synthetase class II (D/K/N)" evidence="6">
    <location>
        <begin position="35"/>
        <end position="119"/>
    </location>
</feature>
<keyword evidence="3" id="KW-0067">ATP-binding</keyword>
<gene>
    <name evidence="7" type="ORF">TCEB3V08_LOCUS12265</name>
</gene>
<dbReference type="InterPro" id="IPR004364">
    <property type="entry name" value="Aa-tRNA-synt_II"/>
</dbReference>
<dbReference type="GO" id="GO:0005739">
    <property type="term" value="C:mitochondrion"/>
    <property type="evidence" value="ECO:0007669"/>
    <property type="project" value="TreeGrafter"/>
</dbReference>
<keyword evidence="4" id="KW-0648">Protein biosynthesis</keyword>
<keyword evidence="5" id="KW-0030">Aminoacyl-tRNA synthetase</keyword>
<accession>A0A7R9DHL4</accession>
<dbReference type="SUPFAM" id="SSF55681">
    <property type="entry name" value="Class II aaRS and biotin synthetases"/>
    <property type="match status" value="1"/>
</dbReference>
<dbReference type="GO" id="GO:0004815">
    <property type="term" value="F:aspartate-tRNA ligase activity"/>
    <property type="evidence" value="ECO:0007669"/>
    <property type="project" value="TreeGrafter"/>
</dbReference>
<organism evidence="7">
    <name type="scientific">Timema cristinae</name>
    <name type="common">Walking stick</name>
    <dbReference type="NCBI Taxonomy" id="61476"/>
    <lineage>
        <taxon>Eukaryota</taxon>
        <taxon>Metazoa</taxon>
        <taxon>Ecdysozoa</taxon>
        <taxon>Arthropoda</taxon>
        <taxon>Hexapoda</taxon>
        <taxon>Insecta</taxon>
        <taxon>Pterygota</taxon>
        <taxon>Neoptera</taxon>
        <taxon>Polyneoptera</taxon>
        <taxon>Phasmatodea</taxon>
        <taxon>Timematodea</taxon>
        <taxon>Timematoidea</taxon>
        <taxon>Timematidae</taxon>
        <taxon>Timema</taxon>
    </lineage>
</organism>
<evidence type="ECO:0000256" key="1">
    <source>
        <dbReference type="ARBA" id="ARBA00022598"/>
    </source>
</evidence>
<evidence type="ECO:0000256" key="2">
    <source>
        <dbReference type="ARBA" id="ARBA00022741"/>
    </source>
</evidence>
<evidence type="ECO:0000256" key="3">
    <source>
        <dbReference type="ARBA" id="ARBA00022840"/>
    </source>
</evidence>
<dbReference type="InterPro" id="IPR045864">
    <property type="entry name" value="aa-tRNA-synth_II/BPL/LPL"/>
</dbReference>
<keyword evidence="2" id="KW-0547">Nucleotide-binding</keyword>
<dbReference type="AlphaFoldDB" id="A0A7R9DHL4"/>
<dbReference type="InterPro" id="IPR002312">
    <property type="entry name" value="Asp/Asn-tRNA-synth_IIb"/>
</dbReference>
<dbReference type="Pfam" id="PF00152">
    <property type="entry name" value="tRNA-synt_2"/>
    <property type="match status" value="1"/>
</dbReference>
<name>A0A7R9DHL4_TIMCR</name>
<dbReference type="PANTHER" id="PTHR22594">
    <property type="entry name" value="ASPARTYL/LYSYL-TRNA SYNTHETASE"/>
    <property type="match status" value="1"/>
</dbReference>
<evidence type="ECO:0000256" key="4">
    <source>
        <dbReference type="ARBA" id="ARBA00022917"/>
    </source>
</evidence>